<reference evidence="8" key="1">
    <citation type="submission" date="2016-05" db="EMBL/GenBank/DDBJ databases">
        <title>Draft genome of Corynebacterium afermentans subsp. afermentans LCDC 88199T.</title>
        <authorList>
            <person name="Bernier A.-M."/>
            <person name="Bernard K."/>
        </authorList>
    </citation>
    <scope>NUCLEOTIDE SEQUENCE [LARGE SCALE GENOMIC DNA]</scope>
    <source>
        <strain evidence="8">NML120819</strain>
    </source>
</reference>
<proteinExistence type="inferred from homology"/>
<evidence type="ECO:0000256" key="4">
    <source>
        <dbReference type="ARBA" id="ARBA00022989"/>
    </source>
</evidence>
<name>A0A1A9RTT0_EIKCO</name>
<evidence type="ECO:0000313" key="7">
    <source>
        <dbReference type="EMBL" id="OAM24083.1"/>
    </source>
</evidence>
<evidence type="ECO:0000256" key="5">
    <source>
        <dbReference type="ARBA" id="ARBA00023136"/>
    </source>
</evidence>
<evidence type="ECO:0000256" key="6">
    <source>
        <dbReference type="SAM" id="Phobius"/>
    </source>
</evidence>
<feature type="transmembrane region" description="Helical" evidence="6">
    <location>
        <begin position="397"/>
        <end position="416"/>
    </location>
</feature>
<feature type="transmembrane region" description="Helical" evidence="6">
    <location>
        <begin position="333"/>
        <end position="351"/>
    </location>
</feature>
<keyword evidence="4 6" id="KW-1133">Transmembrane helix</keyword>
<feature type="transmembrane region" description="Helical" evidence="6">
    <location>
        <begin position="12"/>
        <end position="30"/>
    </location>
</feature>
<dbReference type="PANTHER" id="PTHR42826">
    <property type="entry name" value="DICARBOXYLATE TRANSPORTER 2.1, CHLOROPLASTIC"/>
    <property type="match status" value="1"/>
</dbReference>
<feature type="transmembrane region" description="Helical" evidence="6">
    <location>
        <begin position="363"/>
        <end position="385"/>
    </location>
</feature>
<keyword evidence="5 6" id="KW-0472">Membrane</keyword>
<organism evidence="7 8">
    <name type="scientific">Eikenella corrodens</name>
    <dbReference type="NCBI Taxonomy" id="539"/>
    <lineage>
        <taxon>Bacteria</taxon>
        <taxon>Pseudomonadati</taxon>
        <taxon>Pseudomonadota</taxon>
        <taxon>Betaproteobacteria</taxon>
        <taxon>Neisseriales</taxon>
        <taxon>Neisseriaceae</taxon>
        <taxon>Eikenella</taxon>
    </lineage>
</organism>
<evidence type="ECO:0000256" key="3">
    <source>
        <dbReference type="ARBA" id="ARBA00022692"/>
    </source>
</evidence>
<accession>A0A1A9RTT0</accession>
<evidence type="ECO:0000256" key="1">
    <source>
        <dbReference type="ARBA" id="ARBA00004141"/>
    </source>
</evidence>
<dbReference type="Proteomes" id="UP000078103">
    <property type="component" value="Unassembled WGS sequence"/>
</dbReference>
<evidence type="ECO:0000256" key="2">
    <source>
        <dbReference type="ARBA" id="ARBA00007349"/>
    </source>
</evidence>
<dbReference type="GO" id="GO:0016020">
    <property type="term" value="C:membrane"/>
    <property type="evidence" value="ECO:0007669"/>
    <property type="project" value="UniProtKB-SubCell"/>
</dbReference>
<feature type="transmembrane region" description="Helical" evidence="6">
    <location>
        <begin position="205"/>
        <end position="225"/>
    </location>
</feature>
<dbReference type="PIRSF" id="PIRSF002457">
    <property type="entry name" value="DASS"/>
    <property type="match status" value="1"/>
</dbReference>
<dbReference type="InterPro" id="IPR001898">
    <property type="entry name" value="SLC13A/DASS"/>
</dbReference>
<comment type="similarity">
    <text evidence="2">Belongs to the SLC13A/DASS transporter (TC 2.A.47) family. DIT1 subfamily.</text>
</comment>
<comment type="subcellular location">
    <subcellularLocation>
        <location evidence="1">Membrane</location>
        <topology evidence="1">Multi-pass membrane protein</topology>
    </subcellularLocation>
</comment>
<feature type="transmembrane region" description="Helical" evidence="6">
    <location>
        <begin position="237"/>
        <end position="262"/>
    </location>
</feature>
<gene>
    <name evidence="7" type="ORF">A7P89_02195</name>
</gene>
<dbReference type="RefSeq" id="WP_064105191.1">
    <property type="nucleotide sequence ID" value="NZ_LXSH01000010.1"/>
</dbReference>
<dbReference type="Pfam" id="PF00939">
    <property type="entry name" value="Na_sulph_symp"/>
    <property type="match status" value="1"/>
</dbReference>
<dbReference type="AlphaFoldDB" id="A0A1A9RTT0"/>
<feature type="transmembrane region" description="Helical" evidence="6">
    <location>
        <begin position="485"/>
        <end position="505"/>
    </location>
</feature>
<dbReference type="EMBL" id="LXSH01000010">
    <property type="protein sequence ID" value="OAM24083.1"/>
    <property type="molecule type" value="Genomic_DNA"/>
</dbReference>
<dbReference type="GO" id="GO:0022857">
    <property type="term" value="F:transmembrane transporter activity"/>
    <property type="evidence" value="ECO:0007669"/>
    <property type="project" value="InterPro"/>
</dbReference>
<feature type="transmembrane region" description="Helical" evidence="6">
    <location>
        <begin position="292"/>
        <end position="312"/>
    </location>
</feature>
<protein>
    <submittedName>
        <fullName evidence="7">C4-dicarboxylate ABC transporter</fullName>
    </submittedName>
</protein>
<keyword evidence="3 6" id="KW-0812">Transmembrane</keyword>
<comment type="caution">
    <text evidence="7">The sequence shown here is derived from an EMBL/GenBank/DDBJ whole genome shotgun (WGS) entry which is preliminary data.</text>
</comment>
<sequence length="511" mass="54994">MDNKLGFKPIPMAVAVALTLLIWFVIPVPQGVTPNAWHLLALFVGVIAAIIGKAMPIGALSILAIMLVAITKVTVPELDPEGNPIKNPATVAIKDALSSFGDPLIWLIGISIMISRGILKTGLGARIGYYFISLFGKKTLGIGYSLAISELILAPVTPSNTARGGGIIHPIMKSIAGSFDSDPEKGTQNRIGKYLALVNYHSNPITSAMFITATAPNPLIVNLIAKATNSDIHLSWGTWAVAMLVPGLAAMFLMPLVLYFFFPPEIKETPNATQFAKDKLQELGSMNRGEKIMLAIFAVLLILWAGLPDLIYNDLLVKWFALEKMSLAVNPTTTAFLGLSLLLLSGVLTWQDVLTEKGAWDTVTWFSALVMMATFLNKLGLIAWLSKLLESGIGGMGMGWVGAVTLLLLAYMYAHYIFASTTAHITAMLSAFYAAGLALGAPPMLYALLLASSSSIMMTLTHYATGTSPVIFGSGYTTLGEWWKAGFIMSVVNLAVFVVIGGVWWKVMNYW</sequence>
<dbReference type="InterPro" id="IPR030676">
    <property type="entry name" value="CitT-rel"/>
</dbReference>
<evidence type="ECO:0000313" key="8">
    <source>
        <dbReference type="Proteomes" id="UP000078103"/>
    </source>
</evidence>
<dbReference type="NCBIfam" id="TIGR00785">
    <property type="entry name" value="dass"/>
    <property type="match status" value="1"/>
</dbReference>